<dbReference type="RefSeq" id="WP_285487374.1">
    <property type="nucleotide sequence ID" value="NZ_BSTI01000006.1"/>
</dbReference>
<evidence type="ECO:0008006" key="4">
    <source>
        <dbReference type="Google" id="ProtNLM"/>
    </source>
</evidence>
<name>A0A9W6R0Z6_9PSEU</name>
<gene>
    <name evidence="2" type="ORF">Atai01_32650</name>
</gene>
<dbReference type="InterPro" id="IPR015943">
    <property type="entry name" value="WD40/YVTN_repeat-like_dom_sf"/>
</dbReference>
<evidence type="ECO:0000313" key="3">
    <source>
        <dbReference type="Proteomes" id="UP001165136"/>
    </source>
</evidence>
<sequence length="312" mass="32878">MRRVLGLVTSLLAIGLVPAVPASAAPAPNQIFPTDLPLPAGFQPEGIAIGAWPTAYLGSRADGRIFQIDLRTGMGHVLSDGPGTPSLGIKVDTAHGRLFVAGGTGGNARVIDMRTGAVLASYQFRTQDTFVNDVVLTSQAVWFTDSAQAVLYKLPLGLHGELPAPNQVVHLPLSGDLQVVPGATNLNGIVTTPDGSALLAGQSNTGKLFRIDPATGVATEVDLAGESLPNNDGQLREGTLLYVVQNRSNQVAKLQLTRDGSKARVLERRTDSGFDIPATVAEFGTRFYLTNARFTTPPTPTTPYNAVAIDRF</sequence>
<protein>
    <recommendedName>
        <fullName evidence="4">Superoxide dismutase</fullName>
    </recommendedName>
</protein>
<keyword evidence="1" id="KW-0732">Signal</keyword>
<dbReference type="Gene3D" id="2.130.10.10">
    <property type="entry name" value="YVTN repeat-like/Quinoprotein amine dehydrogenase"/>
    <property type="match status" value="2"/>
</dbReference>
<dbReference type="Proteomes" id="UP001165136">
    <property type="component" value="Unassembled WGS sequence"/>
</dbReference>
<keyword evidence="3" id="KW-1185">Reference proteome</keyword>
<reference evidence="2" key="1">
    <citation type="submission" date="2023-03" db="EMBL/GenBank/DDBJ databases">
        <title>Amycolatopsis taiwanensis NBRC 103393.</title>
        <authorList>
            <person name="Ichikawa N."/>
            <person name="Sato H."/>
            <person name="Tonouchi N."/>
        </authorList>
    </citation>
    <scope>NUCLEOTIDE SEQUENCE</scope>
    <source>
        <strain evidence="2">NBRC 103393</strain>
    </source>
</reference>
<evidence type="ECO:0000256" key="1">
    <source>
        <dbReference type="SAM" id="SignalP"/>
    </source>
</evidence>
<proteinExistence type="predicted"/>
<evidence type="ECO:0000313" key="2">
    <source>
        <dbReference type="EMBL" id="GLY66646.1"/>
    </source>
</evidence>
<dbReference type="SUPFAM" id="SSF63829">
    <property type="entry name" value="Calcium-dependent phosphotriesterase"/>
    <property type="match status" value="1"/>
</dbReference>
<dbReference type="AlphaFoldDB" id="A0A9W6R0Z6"/>
<comment type="caution">
    <text evidence="2">The sequence shown here is derived from an EMBL/GenBank/DDBJ whole genome shotgun (WGS) entry which is preliminary data.</text>
</comment>
<accession>A0A9W6R0Z6</accession>
<dbReference type="EMBL" id="BSTI01000006">
    <property type="protein sequence ID" value="GLY66646.1"/>
    <property type="molecule type" value="Genomic_DNA"/>
</dbReference>
<feature type="signal peptide" evidence="1">
    <location>
        <begin position="1"/>
        <end position="24"/>
    </location>
</feature>
<organism evidence="2 3">
    <name type="scientific">Amycolatopsis taiwanensis</name>
    <dbReference type="NCBI Taxonomy" id="342230"/>
    <lineage>
        <taxon>Bacteria</taxon>
        <taxon>Bacillati</taxon>
        <taxon>Actinomycetota</taxon>
        <taxon>Actinomycetes</taxon>
        <taxon>Pseudonocardiales</taxon>
        <taxon>Pseudonocardiaceae</taxon>
        <taxon>Amycolatopsis</taxon>
    </lineage>
</organism>
<feature type="chain" id="PRO_5040806950" description="Superoxide dismutase" evidence="1">
    <location>
        <begin position="25"/>
        <end position="312"/>
    </location>
</feature>